<proteinExistence type="predicted"/>
<evidence type="ECO:0000313" key="2">
    <source>
        <dbReference type="Proteomes" id="UP000007648"/>
    </source>
</evidence>
<dbReference type="Proteomes" id="UP000007648">
    <property type="component" value="Unassembled WGS sequence"/>
</dbReference>
<accession>A0A7N4NKC5</accession>
<evidence type="ECO:0000313" key="1">
    <source>
        <dbReference type="Ensembl" id="ENSSHAP00000024486.1"/>
    </source>
</evidence>
<sequence length="108" mass="12228">MSIHIVALGNEGDGFPEDNRQSGLIWTYLGRSALVSETESSLLLNSDASSIAYPVFTEYQACVFGNVRLVVHDCPVWVRESSSSTSKGIWKQWFFFCLFFFFSPFLKL</sequence>
<dbReference type="Ensembl" id="ENSSHAT00000039985.1">
    <property type="protein sequence ID" value="ENSSHAP00000024486.1"/>
    <property type="gene ID" value="ENSSHAG00000010644.2"/>
</dbReference>
<dbReference type="GeneTree" id="ENSGT00850000132411"/>
<gene>
    <name evidence="1" type="primary">RHOBTB3</name>
</gene>
<protein>
    <submittedName>
        <fullName evidence="1">Rho related BTB domain containing 3</fullName>
    </submittedName>
</protein>
<reference evidence="1" key="3">
    <citation type="submission" date="2025-09" db="UniProtKB">
        <authorList>
            <consortium name="Ensembl"/>
        </authorList>
    </citation>
    <scope>IDENTIFICATION</scope>
</reference>
<reference evidence="1" key="2">
    <citation type="submission" date="2025-08" db="UniProtKB">
        <authorList>
            <consortium name="Ensembl"/>
        </authorList>
    </citation>
    <scope>IDENTIFICATION</scope>
</reference>
<organism evidence="1 2">
    <name type="scientific">Sarcophilus harrisii</name>
    <name type="common">Tasmanian devil</name>
    <name type="synonym">Sarcophilus laniarius</name>
    <dbReference type="NCBI Taxonomy" id="9305"/>
    <lineage>
        <taxon>Eukaryota</taxon>
        <taxon>Metazoa</taxon>
        <taxon>Chordata</taxon>
        <taxon>Craniata</taxon>
        <taxon>Vertebrata</taxon>
        <taxon>Euteleostomi</taxon>
        <taxon>Mammalia</taxon>
        <taxon>Metatheria</taxon>
        <taxon>Dasyuromorphia</taxon>
        <taxon>Dasyuridae</taxon>
        <taxon>Sarcophilus</taxon>
    </lineage>
</organism>
<keyword evidence="2" id="KW-1185">Reference proteome</keyword>
<dbReference type="AlphaFoldDB" id="A0A7N4NKC5"/>
<reference evidence="1 2" key="1">
    <citation type="journal article" date="2011" name="Proc. Natl. Acad. Sci. U.S.A.">
        <title>Genetic diversity and population structure of the endangered marsupial Sarcophilus harrisii (Tasmanian devil).</title>
        <authorList>
            <person name="Miller W."/>
            <person name="Hayes V.M."/>
            <person name="Ratan A."/>
            <person name="Petersen D.C."/>
            <person name="Wittekindt N.E."/>
            <person name="Miller J."/>
            <person name="Walenz B."/>
            <person name="Knight J."/>
            <person name="Qi J."/>
            <person name="Zhao F."/>
            <person name="Wang Q."/>
            <person name="Bedoya-Reina O.C."/>
            <person name="Katiyar N."/>
            <person name="Tomsho L.P."/>
            <person name="Kasson L.M."/>
            <person name="Hardie R.A."/>
            <person name="Woodbridge P."/>
            <person name="Tindall E.A."/>
            <person name="Bertelsen M.F."/>
            <person name="Dixon D."/>
            <person name="Pyecroft S."/>
            <person name="Helgen K.M."/>
            <person name="Lesk A.M."/>
            <person name="Pringle T.H."/>
            <person name="Patterson N."/>
            <person name="Zhang Y."/>
            <person name="Kreiss A."/>
            <person name="Woods G.M."/>
            <person name="Jones M.E."/>
            <person name="Schuster S.C."/>
        </authorList>
    </citation>
    <scope>NUCLEOTIDE SEQUENCE [LARGE SCALE GENOMIC DNA]</scope>
</reference>
<name>A0A7N4NKC5_SARHA</name>